<keyword evidence="1" id="KW-0479">Metal-binding</keyword>
<dbReference type="RefSeq" id="WP_159664271.1">
    <property type="nucleotide sequence ID" value="NZ_WUUS01000003.1"/>
</dbReference>
<sequence length="152" mass="16324">MDSSHVLDRLDVSTGARRRAETEPFTFSLTPDGVRVTNHSYAEPSEHSYVVTIDGDLPIACECPADEHYNPACKHRLAVAIHTPVREAAAAHPVVDGGVQDASESESTESLGQETETSESADGPDWCDCADLGDLPCFECVRRGRKPLSGNG</sequence>
<dbReference type="InterPro" id="IPR007527">
    <property type="entry name" value="Znf_SWIM"/>
</dbReference>
<organism evidence="4 5">
    <name type="scientific">Halobaculum saliterrae</name>
    <dbReference type="NCBI Taxonomy" id="2073113"/>
    <lineage>
        <taxon>Archaea</taxon>
        <taxon>Methanobacteriati</taxon>
        <taxon>Methanobacteriota</taxon>
        <taxon>Stenosarchaea group</taxon>
        <taxon>Halobacteria</taxon>
        <taxon>Halobacteriales</taxon>
        <taxon>Haloferacaceae</taxon>
        <taxon>Halobaculum</taxon>
    </lineage>
</organism>
<evidence type="ECO:0000313" key="4">
    <source>
        <dbReference type="EMBL" id="MXR40794.1"/>
    </source>
</evidence>
<evidence type="ECO:0000259" key="3">
    <source>
        <dbReference type="PROSITE" id="PS50966"/>
    </source>
</evidence>
<feature type="compositionally biased region" description="Polar residues" evidence="2">
    <location>
        <begin position="108"/>
        <end position="120"/>
    </location>
</feature>
<feature type="region of interest" description="Disordered" evidence="2">
    <location>
        <begin position="95"/>
        <end position="125"/>
    </location>
</feature>
<comment type="caution">
    <text evidence="4">The sequence shown here is derived from an EMBL/GenBank/DDBJ whole genome shotgun (WGS) entry which is preliminary data.</text>
</comment>
<dbReference type="EMBL" id="WUUS01000003">
    <property type="protein sequence ID" value="MXR40794.1"/>
    <property type="molecule type" value="Genomic_DNA"/>
</dbReference>
<keyword evidence="1" id="KW-0863">Zinc-finger</keyword>
<name>A0A6B0SPF4_9EURY</name>
<proteinExistence type="predicted"/>
<accession>A0A6B0SPF4</accession>
<protein>
    <submittedName>
        <fullName evidence="4">SWIM zinc finger family protein</fullName>
    </submittedName>
</protein>
<feature type="domain" description="SWIM-type" evidence="3">
    <location>
        <begin position="49"/>
        <end position="84"/>
    </location>
</feature>
<dbReference type="PROSITE" id="PS50966">
    <property type="entry name" value="ZF_SWIM"/>
    <property type="match status" value="1"/>
</dbReference>
<keyword evidence="1" id="KW-0862">Zinc</keyword>
<dbReference type="Proteomes" id="UP000437065">
    <property type="component" value="Unassembled WGS sequence"/>
</dbReference>
<reference evidence="4 5" key="1">
    <citation type="submission" date="2019-12" db="EMBL/GenBank/DDBJ databases">
        <title>Isolation and characterization of three novel carbon monoxide-oxidizing members of Halobacteria from salione crusts and soils.</title>
        <authorList>
            <person name="Myers M.R."/>
            <person name="King G.M."/>
        </authorList>
    </citation>
    <scope>NUCLEOTIDE SEQUENCE [LARGE SCALE GENOMIC DNA]</scope>
    <source>
        <strain evidence="4 5">WSA2</strain>
    </source>
</reference>
<evidence type="ECO:0000313" key="5">
    <source>
        <dbReference type="Proteomes" id="UP000437065"/>
    </source>
</evidence>
<keyword evidence="5" id="KW-1185">Reference proteome</keyword>
<dbReference type="Pfam" id="PF04434">
    <property type="entry name" value="SWIM"/>
    <property type="match status" value="1"/>
</dbReference>
<evidence type="ECO:0000256" key="2">
    <source>
        <dbReference type="SAM" id="MobiDB-lite"/>
    </source>
</evidence>
<gene>
    <name evidence="4" type="ORF">GRX01_05495</name>
</gene>
<dbReference type="OrthoDB" id="189856at2157"/>
<dbReference type="GO" id="GO:0008270">
    <property type="term" value="F:zinc ion binding"/>
    <property type="evidence" value="ECO:0007669"/>
    <property type="project" value="UniProtKB-KW"/>
</dbReference>
<dbReference type="AlphaFoldDB" id="A0A6B0SPF4"/>
<evidence type="ECO:0000256" key="1">
    <source>
        <dbReference type="PROSITE-ProRule" id="PRU00325"/>
    </source>
</evidence>